<dbReference type="Pfam" id="PF10677">
    <property type="entry name" value="DUF2490"/>
    <property type="match status" value="1"/>
</dbReference>
<evidence type="ECO:0008006" key="4">
    <source>
        <dbReference type="Google" id="ProtNLM"/>
    </source>
</evidence>
<protein>
    <recommendedName>
        <fullName evidence="4">DUF2490 domain-containing protein</fullName>
    </recommendedName>
</protein>
<dbReference type="Proteomes" id="UP000188729">
    <property type="component" value="Unassembled WGS sequence"/>
</dbReference>
<dbReference type="STRING" id="1915074.SPHI_12290"/>
<dbReference type="OrthoDB" id="5381041at2"/>
<evidence type="ECO:0000313" key="3">
    <source>
        <dbReference type="Proteomes" id="UP000188729"/>
    </source>
</evidence>
<accession>A0A1V2EWB4</accession>
<gene>
    <name evidence="2" type="ORF">SPHI_12290</name>
</gene>
<keyword evidence="3" id="KW-1185">Reference proteome</keyword>
<organism evidence="2 3">
    <name type="scientific">Sphingomonas jeddahensis</name>
    <dbReference type="NCBI Taxonomy" id="1915074"/>
    <lineage>
        <taxon>Bacteria</taxon>
        <taxon>Pseudomonadati</taxon>
        <taxon>Pseudomonadota</taxon>
        <taxon>Alphaproteobacteria</taxon>
        <taxon>Sphingomonadales</taxon>
        <taxon>Sphingomonadaceae</taxon>
        <taxon>Sphingomonas</taxon>
    </lineage>
</organism>
<feature type="chain" id="PRO_5010721204" description="DUF2490 domain-containing protein" evidence="1">
    <location>
        <begin position="25"/>
        <end position="230"/>
    </location>
</feature>
<evidence type="ECO:0000256" key="1">
    <source>
        <dbReference type="SAM" id="SignalP"/>
    </source>
</evidence>
<evidence type="ECO:0000313" key="2">
    <source>
        <dbReference type="EMBL" id="ONF96444.1"/>
    </source>
</evidence>
<feature type="signal peptide" evidence="1">
    <location>
        <begin position="1"/>
        <end position="24"/>
    </location>
</feature>
<sequence>MTIMSGRFLLSSLAAALAASPAVAQTSHDEGVWINGTVMGKVDGPIVFFAEVQPRITEGVSRMTQLLLRPAVGYAVSKDLTVYQGYARVIDPIEGGADLHEDRLFQQVTWNVGTIGKLEVQSRTRFEQRWRSDGPGVSLRARQMMRAEYPLAPGTRRVAAVSSVEGFVGLKSARWGGVEGFDQLRTFVGLEIPLPGASTIEAGYLNQTRDAAGRRVNMTHVASVSVFIRL</sequence>
<name>A0A1V2EWB4_9SPHN</name>
<keyword evidence="1" id="KW-0732">Signal</keyword>
<proteinExistence type="predicted"/>
<comment type="caution">
    <text evidence="2">The sequence shown here is derived from an EMBL/GenBank/DDBJ whole genome shotgun (WGS) entry which is preliminary data.</text>
</comment>
<dbReference type="InterPro" id="IPR019619">
    <property type="entry name" value="DUF2490"/>
</dbReference>
<dbReference type="AlphaFoldDB" id="A0A1V2EWB4"/>
<reference evidence="2 3" key="1">
    <citation type="submission" date="2016-11" db="EMBL/GenBank/DDBJ databases">
        <title>Genome sequence of Sphingomonas jeddahensis G39.</title>
        <authorList>
            <person name="Poehlein A."/>
            <person name="Wuebbeler J.H."/>
            <person name="Steinbuechel A."/>
            <person name="Daniel R."/>
        </authorList>
    </citation>
    <scope>NUCLEOTIDE SEQUENCE [LARGE SCALE GENOMIC DNA]</scope>
    <source>
        <strain evidence="2 3">G39</strain>
    </source>
</reference>
<dbReference type="RefSeq" id="WP_076744011.1">
    <property type="nucleotide sequence ID" value="NZ_MPSB01000004.1"/>
</dbReference>
<dbReference type="EMBL" id="MPSB01000004">
    <property type="protein sequence ID" value="ONF96444.1"/>
    <property type="molecule type" value="Genomic_DNA"/>
</dbReference>